<evidence type="ECO:0000313" key="3">
    <source>
        <dbReference type="RefSeq" id="XP_015875409.1"/>
    </source>
</evidence>
<keyword evidence="1" id="KW-0732">Signal</keyword>
<dbReference type="Proteomes" id="UP001652623">
    <property type="component" value="Chromosome 10"/>
</dbReference>
<organism evidence="2 3">
    <name type="scientific">Ziziphus jujuba</name>
    <name type="common">Chinese jujube</name>
    <name type="synonym">Ziziphus sativa</name>
    <dbReference type="NCBI Taxonomy" id="326968"/>
    <lineage>
        <taxon>Eukaryota</taxon>
        <taxon>Viridiplantae</taxon>
        <taxon>Streptophyta</taxon>
        <taxon>Embryophyta</taxon>
        <taxon>Tracheophyta</taxon>
        <taxon>Spermatophyta</taxon>
        <taxon>Magnoliopsida</taxon>
        <taxon>eudicotyledons</taxon>
        <taxon>Gunneridae</taxon>
        <taxon>Pentapetalae</taxon>
        <taxon>rosids</taxon>
        <taxon>fabids</taxon>
        <taxon>Rosales</taxon>
        <taxon>Rhamnaceae</taxon>
        <taxon>Paliureae</taxon>
        <taxon>Ziziphus</taxon>
    </lineage>
</organism>
<reference evidence="3" key="1">
    <citation type="submission" date="2025-08" db="UniProtKB">
        <authorList>
            <consortium name="RefSeq"/>
        </authorList>
    </citation>
    <scope>IDENTIFICATION</scope>
    <source>
        <tissue evidence="3">Seedling</tissue>
    </source>
</reference>
<evidence type="ECO:0000256" key="1">
    <source>
        <dbReference type="SAM" id="SignalP"/>
    </source>
</evidence>
<dbReference type="GeneID" id="107412210"/>
<feature type="chain" id="PRO_5027574322" evidence="1">
    <location>
        <begin position="25"/>
        <end position="208"/>
    </location>
</feature>
<sequence>MASSSISWAVIAMVLVLLPFSSMGLWDDLAPTIGAELCEEMECGKGTCKVDGSSPIGFICECEANWKRTQDDEDDDDLRFLPCVIPNCSLKYDGCQPAPPPVPEKEVPRNISAFDPCYWAYCGEGKCTKNNTVSHSHVCECNSGFFNLLNVTAFPCYSECTLGSDCESLGIKVANSNSGSESYAASFLPGKFQWMMALMMSVAIILQK</sequence>
<gene>
    <name evidence="3" type="primary">LOC107412210</name>
</gene>
<keyword evidence="2" id="KW-1185">Reference proteome</keyword>
<protein>
    <submittedName>
        <fullName evidence="3">Uncharacterized protein LOC107412210</fullName>
    </submittedName>
</protein>
<evidence type="ECO:0000313" key="2">
    <source>
        <dbReference type="Proteomes" id="UP001652623"/>
    </source>
</evidence>
<dbReference type="PANTHER" id="PTHR33881:SF10">
    <property type="entry name" value="SLIT HOMOLOG 2 PROTEIN-LIKE"/>
    <property type="match status" value="1"/>
</dbReference>
<dbReference type="PANTHER" id="PTHR33881">
    <property type="entry name" value="NEUROGENIC LOCUS NOTCH-LIKE PROTEIN"/>
    <property type="match status" value="1"/>
</dbReference>
<proteinExistence type="predicted"/>
<accession>A0A6P3ZJZ1</accession>
<dbReference type="InParanoid" id="A0A6P3ZJZ1"/>
<dbReference type="RefSeq" id="XP_015875409.1">
    <property type="nucleotide sequence ID" value="XM_016019923.4"/>
</dbReference>
<name>A0A6P3ZJZ1_ZIZJJ</name>
<dbReference type="AlphaFoldDB" id="A0A6P3ZJZ1"/>
<feature type="signal peptide" evidence="1">
    <location>
        <begin position="1"/>
        <end position="24"/>
    </location>
</feature>
<dbReference type="KEGG" id="zju:107412210"/>